<proteinExistence type="predicted"/>
<feature type="domain" description="Helicase C-terminal" evidence="6">
    <location>
        <begin position="612"/>
        <end position="770"/>
    </location>
</feature>
<dbReference type="InterPro" id="IPR027417">
    <property type="entry name" value="P-loop_NTPase"/>
</dbReference>
<sequence length="772" mass="85941">MPYSILAEVEAPVFVLDSESVNNLTPSVPVTLSPDRDRNSPHFLSQLLMFLSCSKPQRLTSVLARFHPTPAIIVYSCGVKAKELGVLNTYVNSPSLYAWFSTEDVRIQAWVKAVTVVKLPDEVPQLLLRIRISGPSEKLDDYKSRMLWALSPTDRRPLEARNSPQEPPPSWQFTCLRDFRLNTTTTADAAQVRPLHGLLDKYAPSLSMYPSTIRGINVKLFDHQLQGVQWCINQENPPPIPTSDLTSCVQMLTTGQGGHIYHSMLGSFLRQPVTLGRGGLVADEMGLGKTLMMLALIQVLKNAALPPGFIKTTLIIAPVSVLSVWQQEIQDHCTGLEFMVYYSPGNRKQRVIPDFSQYDVVISNYHTLARDDRPFLKTPWRRVILDEGHNIRTAPTWQEAATELNAHARWVLTGTPIVNDLHDLRSLVAFLRLCPPIYEDRFWAQCIGSGSGLLPTAKLRKQNVKELLENICLYRTKDMIGPRNRKLVDLPPVSYATVRVPIYPLQRTIYNRTVSSAKQQFGTSQTVGNKARFQVFALISQLRQIAIHADLAGEVEGARAPVILEDEDITSYGLYSATSIMGDELLMDLPGEQPAASSSKNISAKRSAKLDVIVSFLHAVPDGEKTLIFSNFVQFLEIAKSRLTAEGIPSEIFTGDLKEQERSANVKRFCDGDPSSDPKAPRVMLVSIQAGGTGLNLTAANHVIIVDPWWQPSTERQAIDRVNRIGQTRPVEVLRLVATDTIEEKSLSENLIPTVIPEADDAPTNEDLLSFL</sequence>
<dbReference type="PANTHER" id="PTHR45626">
    <property type="entry name" value="TRANSCRIPTION TERMINATION FACTOR 2-RELATED"/>
    <property type="match status" value="1"/>
</dbReference>
<dbReference type="SMART" id="SM00490">
    <property type="entry name" value="HELICc"/>
    <property type="match status" value="1"/>
</dbReference>
<evidence type="ECO:0000313" key="8">
    <source>
        <dbReference type="Proteomes" id="UP001221142"/>
    </source>
</evidence>
<name>A0AAD7C5I1_9AGAR</name>
<protein>
    <submittedName>
        <fullName evidence="7">SNF2 family N-terminal domain-containing protein</fullName>
    </submittedName>
</protein>
<organism evidence="7 8">
    <name type="scientific">Roridomyces roridus</name>
    <dbReference type="NCBI Taxonomy" id="1738132"/>
    <lineage>
        <taxon>Eukaryota</taxon>
        <taxon>Fungi</taxon>
        <taxon>Dikarya</taxon>
        <taxon>Basidiomycota</taxon>
        <taxon>Agaricomycotina</taxon>
        <taxon>Agaricomycetes</taxon>
        <taxon>Agaricomycetidae</taxon>
        <taxon>Agaricales</taxon>
        <taxon>Marasmiineae</taxon>
        <taxon>Mycenaceae</taxon>
        <taxon>Roridomyces</taxon>
    </lineage>
</organism>
<dbReference type="Pfam" id="PF00176">
    <property type="entry name" value="SNF2-rel_dom"/>
    <property type="match status" value="1"/>
</dbReference>
<keyword evidence="1" id="KW-0547">Nucleotide-binding</keyword>
<dbReference type="Pfam" id="PF00271">
    <property type="entry name" value="Helicase_C"/>
    <property type="match status" value="1"/>
</dbReference>
<dbReference type="GO" id="GO:0004386">
    <property type="term" value="F:helicase activity"/>
    <property type="evidence" value="ECO:0007669"/>
    <property type="project" value="UniProtKB-KW"/>
</dbReference>
<dbReference type="PROSITE" id="PS51192">
    <property type="entry name" value="HELICASE_ATP_BIND_1"/>
    <property type="match status" value="1"/>
</dbReference>
<dbReference type="Gene3D" id="3.40.50.10810">
    <property type="entry name" value="Tandem AAA-ATPase domain"/>
    <property type="match status" value="1"/>
</dbReference>
<evidence type="ECO:0000256" key="2">
    <source>
        <dbReference type="ARBA" id="ARBA00022801"/>
    </source>
</evidence>
<accession>A0AAD7C5I1</accession>
<dbReference type="InterPro" id="IPR014001">
    <property type="entry name" value="Helicase_ATP-bd"/>
</dbReference>
<keyword evidence="2" id="KW-0378">Hydrolase</keyword>
<dbReference type="SMART" id="SM00487">
    <property type="entry name" value="DEXDc"/>
    <property type="match status" value="1"/>
</dbReference>
<dbReference type="GO" id="GO:0005634">
    <property type="term" value="C:nucleus"/>
    <property type="evidence" value="ECO:0007669"/>
    <property type="project" value="TreeGrafter"/>
</dbReference>
<dbReference type="CDD" id="cd18793">
    <property type="entry name" value="SF2_C_SNF"/>
    <property type="match status" value="1"/>
</dbReference>
<dbReference type="Proteomes" id="UP001221142">
    <property type="component" value="Unassembled WGS sequence"/>
</dbReference>
<dbReference type="GO" id="GO:0005524">
    <property type="term" value="F:ATP binding"/>
    <property type="evidence" value="ECO:0007669"/>
    <property type="project" value="UniProtKB-KW"/>
</dbReference>
<dbReference type="InterPro" id="IPR049730">
    <property type="entry name" value="SNF2/RAD54-like_C"/>
</dbReference>
<keyword evidence="8" id="KW-1185">Reference proteome</keyword>
<dbReference type="GO" id="GO:0008094">
    <property type="term" value="F:ATP-dependent activity, acting on DNA"/>
    <property type="evidence" value="ECO:0007669"/>
    <property type="project" value="TreeGrafter"/>
</dbReference>
<dbReference type="InterPro" id="IPR038718">
    <property type="entry name" value="SNF2-like_sf"/>
</dbReference>
<dbReference type="InterPro" id="IPR001650">
    <property type="entry name" value="Helicase_C-like"/>
</dbReference>
<comment type="caution">
    <text evidence="7">The sequence shown here is derived from an EMBL/GenBank/DDBJ whole genome shotgun (WGS) entry which is preliminary data.</text>
</comment>
<evidence type="ECO:0000256" key="4">
    <source>
        <dbReference type="ARBA" id="ARBA00022840"/>
    </source>
</evidence>
<keyword evidence="3" id="KW-0347">Helicase</keyword>
<evidence type="ECO:0000256" key="3">
    <source>
        <dbReference type="ARBA" id="ARBA00022806"/>
    </source>
</evidence>
<dbReference type="EMBL" id="JARKIF010000005">
    <property type="protein sequence ID" value="KAJ7638290.1"/>
    <property type="molecule type" value="Genomic_DNA"/>
</dbReference>
<evidence type="ECO:0000259" key="5">
    <source>
        <dbReference type="PROSITE" id="PS51192"/>
    </source>
</evidence>
<dbReference type="GO" id="GO:0006281">
    <property type="term" value="P:DNA repair"/>
    <property type="evidence" value="ECO:0007669"/>
    <property type="project" value="TreeGrafter"/>
</dbReference>
<evidence type="ECO:0000259" key="6">
    <source>
        <dbReference type="PROSITE" id="PS51194"/>
    </source>
</evidence>
<keyword evidence="4" id="KW-0067">ATP-binding</keyword>
<dbReference type="PANTHER" id="PTHR45626:SF17">
    <property type="entry name" value="HELICASE-LIKE TRANSCRIPTION FACTOR"/>
    <property type="match status" value="1"/>
</dbReference>
<dbReference type="InterPro" id="IPR050628">
    <property type="entry name" value="SNF2_RAD54_helicase_TF"/>
</dbReference>
<evidence type="ECO:0000313" key="7">
    <source>
        <dbReference type="EMBL" id="KAJ7638290.1"/>
    </source>
</evidence>
<dbReference type="InterPro" id="IPR000330">
    <property type="entry name" value="SNF2_N"/>
</dbReference>
<evidence type="ECO:0000256" key="1">
    <source>
        <dbReference type="ARBA" id="ARBA00022741"/>
    </source>
</evidence>
<dbReference type="GO" id="GO:0016787">
    <property type="term" value="F:hydrolase activity"/>
    <property type="evidence" value="ECO:0007669"/>
    <property type="project" value="UniProtKB-KW"/>
</dbReference>
<dbReference type="SUPFAM" id="SSF52540">
    <property type="entry name" value="P-loop containing nucleoside triphosphate hydrolases"/>
    <property type="match status" value="2"/>
</dbReference>
<feature type="domain" description="Helicase ATP-binding" evidence="5">
    <location>
        <begin position="270"/>
        <end position="434"/>
    </location>
</feature>
<dbReference type="AlphaFoldDB" id="A0AAD7C5I1"/>
<reference evidence="7" key="1">
    <citation type="submission" date="2023-03" db="EMBL/GenBank/DDBJ databases">
        <title>Massive genome expansion in bonnet fungi (Mycena s.s.) driven by repeated elements and novel gene families across ecological guilds.</title>
        <authorList>
            <consortium name="Lawrence Berkeley National Laboratory"/>
            <person name="Harder C.B."/>
            <person name="Miyauchi S."/>
            <person name="Viragh M."/>
            <person name="Kuo A."/>
            <person name="Thoen E."/>
            <person name="Andreopoulos B."/>
            <person name="Lu D."/>
            <person name="Skrede I."/>
            <person name="Drula E."/>
            <person name="Henrissat B."/>
            <person name="Morin E."/>
            <person name="Kohler A."/>
            <person name="Barry K."/>
            <person name="LaButti K."/>
            <person name="Morin E."/>
            <person name="Salamov A."/>
            <person name="Lipzen A."/>
            <person name="Mereny Z."/>
            <person name="Hegedus B."/>
            <person name="Baldrian P."/>
            <person name="Stursova M."/>
            <person name="Weitz H."/>
            <person name="Taylor A."/>
            <person name="Grigoriev I.V."/>
            <person name="Nagy L.G."/>
            <person name="Martin F."/>
            <person name="Kauserud H."/>
        </authorList>
    </citation>
    <scope>NUCLEOTIDE SEQUENCE</scope>
    <source>
        <strain evidence="7">9284</strain>
    </source>
</reference>
<gene>
    <name evidence="7" type="ORF">FB45DRAFT_1023096</name>
</gene>
<dbReference type="PROSITE" id="PS51194">
    <property type="entry name" value="HELICASE_CTER"/>
    <property type="match status" value="1"/>
</dbReference>
<dbReference type="Gene3D" id="3.40.50.300">
    <property type="entry name" value="P-loop containing nucleotide triphosphate hydrolases"/>
    <property type="match status" value="1"/>
</dbReference>
<dbReference type="CDD" id="cd18008">
    <property type="entry name" value="DEXDc_SHPRH-like"/>
    <property type="match status" value="1"/>
</dbReference>